<evidence type="ECO:0000256" key="2">
    <source>
        <dbReference type="ARBA" id="ARBA00007957"/>
    </source>
</evidence>
<dbReference type="GO" id="GO:0008270">
    <property type="term" value="F:zinc ion binding"/>
    <property type="evidence" value="ECO:0007669"/>
    <property type="project" value="TreeGrafter"/>
</dbReference>
<comment type="similarity">
    <text evidence="2">Belongs to the Fur family.</text>
</comment>
<keyword evidence="5" id="KW-0963">Cytoplasm</keyword>
<keyword evidence="11" id="KW-0238">DNA-binding</keyword>
<evidence type="ECO:0000256" key="12">
    <source>
        <dbReference type="ARBA" id="ARBA00023163"/>
    </source>
</evidence>
<comment type="cofactor">
    <cofactor evidence="13">
        <name>Zn(2+)</name>
        <dbReference type="ChEBI" id="CHEBI:29105"/>
    </cofactor>
    <text evidence="13">Binds 1 zinc ion per subunit.</text>
</comment>
<evidence type="ECO:0000256" key="6">
    <source>
        <dbReference type="ARBA" id="ARBA00022491"/>
    </source>
</evidence>
<feature type="binding site" evidence="13">
    <location>
        <position position="101"/>
    </location>
    <ligand>
        <name>Zn(2+)</name>
        <dbReference type="ChEBI" id="CHEBI:29105"/>
    </ligand>
</feature>
<dbReference type="PANTHER" id="PTHR33202">
    <property type="entry name" value="ZINC UPTAKE REGULATION PROTEIN"/>
    <property type="match status" value="1"/>
</dbReference>
<dbReference type="RefSeq" id="WP_316431384.1">
    <property type="nucleotide sequence ID" value="NZ_CP053586.1"/>
</dbReference>
<comment type="subunit">
    <text evidence="3">Homodimer.</text>
</comment>
<dbReference type="FunFam" id="3.30.1490.190:FF:000008">
    <property type="entry name" value="Ferric uptake regulator, Fur family"/>
    <property type="match status" value="1"/>
</dbReference>
<dbReference type="SUPFAM" id="SSF46785">
    <property type="entry name" value="Winged helix' DNA-binding domain"/>
    <property type="match status" value="1"/>
</dbReference>
<dbReference type="Gene3D" id="1.10.10.10">
    <property type="entry name" value="Winged helix-like DNA-binding domain superfamily/Winged helix DNA-binding domain"/>
    <property type="match status" value="1"/>
</dbReference>
<sequence length="189" mass="21877">MSPNTPASLKAFLNERGFRLTPQRQVILHIFQTLSQGDHLSAEDLYQILRRQGERISLSTVYRTLHLMTYMGILRELELAEGHKHYELNAPNRHQHHHLVCVQCNQTLEFESELIDRIGSKQAEIEGYHLLDCQLTVYVICPEAMEQGWSHTLPRDWICSRSMQSRHVAQSLSQLESRLENGSESADQE</sequence>
<evidence type="ECO:0000256" key="3">
    <source>
        <dbReference type="ARBA" id="ARBA00011738"/>
    </source>
</evidence>
<dbReference type="GO" id="GO:1900376">
    <property type="term" value="P:regulation of secondary metabolite biosynthetic process"/>
    <property type="evidence" value="ECO:0007669"/>
    <property type="project" value="TreeGrafter"/>
</dbReference>
<comment type="subcellular location">
    <subcellularLocation>
        <location evidence="1">Cytoplasm</location>
    </subcellularLocation>
</comment>
<evidence type="ECO:0000256" key="13">
    <source>
        <dbReference type="PIRSR" id="PIRSR602481-1"/>
    </source>
</evidence>
<dbReference type="GO" id="GO:0003700">
    <property type="term" value="F:DNA-binding transcription factor activity"/>
    <property type="evidence" value="ECO:0007669"/>
    <property type="project" value="InterPro"/>
</dbReference>
<evidence type="ECO:0000256" key="8">
    <source>
        <dbReference type="ARBA" id="ARBA00022833"/>
    </source>
</evidence>
<dbReference type="GO" id="GO:0045892">
    <property type="term" value="P:negative regulation of DNA-templated transcription"/>
    <property type="evidence" value="ECO:0007669"/>
    <property type="project" value="TreeGrafter"/>
</dbReference>
<evidence type="ECO:0000256" key="1">
    <source>
        <dbReference type="ARBA" id="ARBA00004496"/>
    </source>
</evidence>
<evidence type="ECO:0000256" key="11">
    <source>
        <dbReference type="ARBA" id="ARBA00023125"/>
    </source>
</evidence>
<keyword evidence="8 13" id="KW-0862">Zinc</keyword>
<feature type="binding site" evidence="13">
    <location>
        <position position="104"/>
    </location>
    <ligand>
        <name>Zn(2+)</name>
        <dbReference type="ChEBI" id="CHEBI:29105"/>
    </ligand>
</feature>
<gene>
    <name evidence="14" type="ORF">HJG54_21845</name>
</gene>
<dbReference type="InterPro" id="IPR002481">
    <property type="entry name" value="FUR"/>
</dbReference>
<dbReference type="PANTHER" id="PTHR33202:SF19">
    <property type="entry name" value="FERRIC UPTAKE REGULATION PROTEIN"/>
    <property type="match status" value="1"/>
</dbReference>
<dbReference type="CDD" id="cd07153">
    <property type="entry name" value="Fur_like"/>
    <property type="match status" value="1"/>
</dbReference>
<dbReference type="EMBL" id="CP053586">
    <property type="protein sequence ID" value="WNZ25236.1"/>
    <property type="molecule type" value="Genomic_DNA"/>
</dbReference>
<keyword evidence="9" id="KW-0408">Iron</keyword>
<dbReference type="InterPro" id="IPR036388">
    <property type="entry name" value="WH-like_DNA-bd_sf"/>
</dbReference>
<evidence type="ECO:0000256" key="10">
    <source>
        <dbReference type="ARBA" id="ARBA00023015"/>
    </source>
</evidence>
<evidence type="ECO:0000256" key="4">
    <source>
        <dbReference type="ARBA" id="ARBA00020910"/>
    </source>
</evidence>
<feature type="binding site" evidence="13">
    <location>
        <position position="141"/>
    </location>
    <ligand>
        <name>Zn(2+)</name>
        <dbReference type="ChEBI" id="CHEBI:29105"/>
    </ligand>
</feature>
<organism evidence="14">
    <name type="scientific">Leptolyngbya sp. NK1-12</name>
    <dbReference type="NCBI Taxonomy" id="2547451"/>
    <lineage>
        <taxon>Bacteria</taxon>
        <taxon>Bacillati</taxon>
        <taxon>Cyanobacteriota</taxon>
        <taxon>Cyanophyceae</taxon>
        <taxon>Leptolyngbyales</taxon>
        <taxon>Leptolyngbyaceae</taxon>
        <taxon>Leptolyngbya group</taxon>
        <taxon>Leptolyngbya</taxon>
    </lineage>
</organism>
<evidence type="ECO:0000256" key="5">
    <source>
        <dbReference type="ARBA" id="ARBA00022490"/>
    </source>
</evidence>
<dbReference type="Pfam" id="PF01475">
    <property type="entry name" value="FUR"/>
    <property type="match status" value="1"/>
</dbReference>
<dbReference type="InterPro" id="IPR043135">
    <property type="entry name" value="Fur_C"/>
</dbReference>
<dbReference type="GO" id="GO:0005737">
    <property type="term" value="C:cytoplasm"/>
    <property type="evidence" value="ECO:0007669"/>
    <property type="project" value="UniProtKB-SubCell"/>
</dbReference>
<accession>A0AA96WMN8</accession>
<name>A0AA96WMN8_9CYAN</name>
<protein>
    <recommendedName>
        <fullName evidence="4">Ferric uptake regulation protein</fullName>
    </recommendedName>
</protein>
<dbReference type="InterPro" id="IPR036390">
    <property type="entry name" value="WH_DNA-bd_sf"/>
</dbReference>
<dbReference type="GO" id="GO:0000976">
    <property type="term" value="F:transcription cis-regulatory region binding"/>
    <property type="evidence" value="ECO:0007669"/>
    <property type="project" value="TreeGrafter"/>
</dbReference>
<keyword evidence="6" id="KW-0678">Repressor</keyword>
<evidence type="ECO:0000313" key="14">
    <source>
        <dbReference type="EMBL" id="WNZ25236.1"/>
    </source>
</evidence>
<proteinExistence type="inferred from homology"/>
<reference evidence="14" key="1">
    <citation type="submission" date="2020-05" db="EMBL/GenBank/DDBJ databases">
        <authorList>
            <person name="Zhu T."/>
            <person name="Keshari N."/>
            <person name="Lu X."/>
        </authorList>
    </citation>
    <scope>NUCLEOTIDE SEQUENCE</scope>
    <source>
        <strain evidence="14">NK1-12</strain>
    </source>
</reference>
<dbReference type="AlphaFoldDB" id="A0AA96WMN8"/>
<evidence type="ECO:0000256" key="7">
    <source>
        <dbReference type="ARBA" id="ARBA00022723"/>
    </source>
</evidence>
<keyword evidence="10" id="KW-0805">Transcription regulation</keyword>
<dbReference type="Gene3D" id="3.30.1490.190">
    <property type="match status" value="1"/>
</dbReference>
<evidence type="ECO:0000256" key="9">
    <source>
        <dbReference type="ARBA" id="ARBA00023004"/>
    </source>
</evidence>
<keyword evidence="7 13" id="KW-0479">Metal-binding</keyword>
<keyword evidence="12" id="KW-0804">Transcription</keyword>